<gene>
    <name evidence="1" type="ORF">Mic7113_2974</name>
</gene>
<dbReference type="GO" id="GO:0009307">
    <property type="term" value="P:DNA restriction-modification system"/>
    <property type="evidence" value="ECO:0007669"/>
    <property type="project" value="UniProtKB-KW"/>
</dbReference>
<dbReference type="Proteomes" id="UP000010471">
    <property type="component" value="Chromosome"/>
</dbReference>
<dbReference type="EMBL" id="CP003630">
    <property type="protein sequence ID" value="AFZ18747.1"/>
    <property type="molecule type" value="Genomic_DNA"/>
</dbReference>
<dbReference type="KEGG" id="mic:Mic7113_2974"/>
<sequence>MVQTLKAKEISLYELEENFGLQLITEAQFFPEWVENLPTLNEAEKQALARVKSNYLNLTRRRPMSEEAVKMVVLSPLLDLAGFYQSPFEIETETSVEISAEDDGVIVKGNIDVLVLQKRFWMLVIESKSTKFDVMSALPQALAYMLYAPSIEQPTFGLLVNGRECVFLKLIHSEKPQYARSYALSIERDDDLHQVLSILKRLTQLISQ</sequence>
<dbReference type="GO" id="GO:0009035">
    <property type="term" value="F:type I site-specific deoxyribonuclease activity"/>
    <property type="evidence" value="ECO:0007669"/>
    <property type="project" value="UniProtKB-EC"/>
</dbReference>
<dbReference type="HOGENOM" id="CLU_090272_0_0_3"/>
<dbReference type="STRING" id="1173027.Mic7113_2974"/>
<dbReference type="Gene3D" id="3.90.1570.30">
    <property type="match status" value="1"/>
</dbReference>
<name>K9WGU8_9CYAN</name>
<dbReference type="GO" id="GO:0005524">
    <property type="term" value="F:ATP binding"/>
    <property type="evidence" value="ECO:0007669"/>
    <property type="project" value="UniProtKB-KW"/>
</dbReference>
<accession>K9WGU8</accession>
<dbReference type="GO" id="GO:0003677">
    <property type="term" value="F:DNA binding"/>
    <property type="evidence" value="ECO:0007669"/>
    <property type="project" value="UniProtKB-KW"/>
</dbReference>
<dbReference type="RefSeq" id="WP_015182896.1">
    <property type="nucleotide sequence ID" value="NC_019738.1"/>
</dbReference>
<organism evidence="1 2">
    <name type="scientific">Allocoleopsis franciscana PCC 7113</name>
    <dbReference type="NCBI Taxonomy" id="1173027"/>
    <lineage>
        <taxon>Bacteria</taxon>
        <taxon>Bacillati</taxon>
        <taxon>Cyanobacteriota</taxon>
        <taxon>Cyanophyceae</taxon>
        <taxon>Coleofasciculales</taxon>
        <taxon>Coleofasciculaceae</taxon>
        <taxon>Allocoleopsis</taxon>
        <taxon>Allocoleopsis franciscana</taxon>
    </lineage>
</organism>
<dbReference type="AlphaFoldDB" id="K9WGU8"/>
<evidence type="ECO:0000313" key="1">
    <source>
        <dbReference type="EMBL" id="AFZ18747.1"/>
    </source>
</evidence>
<dbReference type="OrthoDB" id="511707at2"/>
<proteinExistence type="predicted"/>
<keyword evidence="2" id="KW-1185">Reference proteome</keyword>
<dbReference type="PATRIC" id="fig|1173027.3.peg.3273"/>
<protein>
    <submittedName>
        <fullName evidence="1">Type I restriction enzyme R protein</fullName>
    </submittedName>
</protein>
<reference evidence="1 2" key="1">
    <citation type="submission" date="2012-06" db="EMBL/GenBank/DDBJ databases">
        <title>Finished chromosome of genome of Microcoleus sp. PCC 7113.</title>
        <authorList>
            <consortium name="US DOE Joint Genome Institute"/>
            <person name="Gugger M."/>
            <person name="Coursin T."/>
            <person name="Rippka R."/>
            <person name="Tandeau De Marsac N."/>
            <person name="Huntemann M."/>
            <person name="Wei C.-L."/>
            <person name="Han J."/>
            <person name="Detter J.C."/>
            <person name="Han C."/>
            <person name="Tapia R."/>
            <person name="Chen A."/>
            <person name="Kyrpides N."/>
            <person name="Mavromatis K."/>
            <person name="Markowitz V."/>
            <person name="Szeto E."/>
            <person name="Ivanova N."/>
            <person name="Pagani I."/>
            <person name="Pati A."/>
            <person name="Goodwin L."/>
            <person name="Nordberg H.P."/>
            <person name="Cantor M.N."/>
            <person name="Hua S.X."/>
            <person name="Woyke T."/>
            <person name="Kerfeld C.A."/>
        </authorList>
    </citation>
    <scope>NUCLEOTIDE SEQUENCE [LARGE SCALE GENOMIC DNA]</scope>
    <source>
        <strain evidence="1 2">PCC 7113</strain>
    </source>
</reference>
<evidence type="ECO:0000313" key="2">
    <source>
        <dbReference type="Proteomes" id="UP000010471"/>
    </source>
</evidence>
<dbReference type="eggNOG" id="COG2810">
    <property type="taxonomic scope" value="Bacteria"/>
</dbReference>